<dbReference type="OrthoDB" id="342281at2759"/>
<reference evidence="4" key="1">
    <citation type="submission" date="2025-08" db="UniProtKB">
        <authorList>
            <consortium name="RefSeq"/>
        </authorList>
    </citation>
    <scope>IDENTIFICATION</scope>
</reference>
<evidence type="ECO:0000313" key="4">
    <source>
        <dbReference type="RefSeq" id="XP_031417454.1"/>
    </source>
</evidence>
<name>A0A6P8EYJ2_CLUHA</name>
<feature type="coiled-coil region" evidence="1">
    <location>
        <begin position="110"/>
        <end position="151"/>
    </location>
</feature>
<feature type="domain" description="SUN coiled coil" evidence="2">
    <location>
        <begin position="170"/>
        <end position="214"/>
    </location>
</feature>
<sequence length="224" mass="25713">MVAEPACPGYSTSTLGMNTDPRIVTDFNVFRKEVLDRINQGEAKWKESWTRELDGVKRKIDLLEKDEERHRHMSEIMRAEITNFKDVAKNNDFDRQTWVTEKVTDADKQVAKLKDSVSHLRTAHHNLEQRVDAQENTNAQLKKELTDWLKRELRAVPGQDAGSSVLRPELQGALEALEKKLLQRLAEEVHKDRGNMWRTVGESLQNEGLGAITVKVSGHFQKVF</sequence>
<evidence type="ECO:0000259" key="2">
    <source>
        <dbReference type="Pfam" id="PF18580"/>
    </source>
</evidence>
<keyword evidence="1" id="KW-0175">Coiled coil</keyword>
<dbReference type="Pfam" id="PF18580">
    <property type="entry name" value="HTH_SUN2"/>
    <property type="match status" value="1"/>
</dbReference>
<dbReference type="Proteomes" id="UP000515152">
    <property type="component" value="Chromosome 23"/>
</dbReference>
<gene>
    <name evidence="4" type="primary">LOC116218811</name>
</gene>
<keyword evidence="3" id="KW-1185">Reference proteome</keyword>
<accession>A0A6P8EYJ2</accession>
<dbReference type="RefSeq" id="XP_031417454.1">
    <property type="nucleotide sequence ID" value="XM_031561594.2"/>
</dbReference>
<evidence type="ECO:0000256" key="1">
    <source>
        <dbReference type="SAM" id="Coils"/>
    </source>
</evidence>
<dbReference type="InterPro" id="IPR040994">
    <property type="entry name" value="Sun_CC2"/>
</dbReference>
<evidence type="ECO:0000313" key="3">
    <source>
        <dbReference type="Proteomes" id="UP000515152"/>
    </source>
</evidence>
<dbReference type="KEGG" id="char:116218811"/>
<protein>
    <submittedName>
        <fullName evidence="4">Uncharacterized protein LOC116218811</fullName>
    </submittedName>
</protein>
<dbReference type="AlphaFoldDB" id="A0A6P8EYJ2"/>
<proteinExistence type="predicted"/>
<organism evidence="3 4">
    <name type="scientific">Clupea harengus</name>
    <name type="common">Atlantic herring</name>
    <dbReference type="NCBI Taxonomy" id="7950"/>
    <lineage>
        <taxon>Eukaryota</taxon>
        <taxon>Metazoa</taxon>
        <taxon>Chordata</taxon>
        <taxon>Craniata</taxon>
        <taxon>Vertebrata</taxon>
        <taxon>Euteleostomi</taxon>
        <taxon>Actinopterygii</taxon>
        <taxon>Neopterygii</taxon>
        <taxon>Teleostei</taxon>
        <taxon>Clupei</taxon>
        <taxon>Clupeiformes</taxon>
        <taxon>Clupeoidei</taxon>
        <taxon>Clupeidae</taxon>
        <taxon>Clupea</taxon>
    </lineage>
</organism>
<dbReference type="GeneID" id="116218811"/>